<feature type="repeat" description="TPR" evidence="3">
    <location>
        <begin position="22"/>
        <end position="55"/>
    </location>
</feature>
<evidence type="ECO:0000256" key="1">
    <source>
        <dbReference type="ARBA" id="ARBA00022737"/>
    </source>
</evidence>
<dbReference type="InterPro" id="IPR011990">
    <property type="entry name" value="TPR-like_helical_dom_sf"/>
</dbReference>
<comment type="caution">
    <text evidence="4">The sequence shown here is derived from an EMBL/GenBank/DDBJ whole genome shotgun (WGS) entry which is preliminary data.</text>
</comment>
<evidence type="ECO:0000256" key="2">
    <source>
        <dbReference type="ARBA" id="ARBA00022803"/>
    </source>
</evidence>
<dbReference type="PROSITE" id="PS50005">
    <property type="entry name" value="TPR"/>
    <property type="match status" value="1"/>
</dbReference>
<dbReference type="Proteomes" id="UP001519272">
    <property type="component" value="Unassembled WGS sequence"/>
</dbReference>
<dbReference type="RefSeq" id="WP_342453971.1">
    <property type="nucleotide sequence ID" value="NZ_JAGGKG010000016.1"/>
</dbReference>
<dbReference type="EMBL" id="JAGGKG010000016">
    <property type="protein sequence ID" value="MBP1906571.1"/>
    <property type="molecule type" value="Genomic_DNA"/>
</dbReference>
<evidence type="ECO:0000313" key="5">
    <source>
        <dbReference type="Proteomes" id="UP001519272"/>
    </source>
</evidence>
<protein>
    <submittedName>
        <fullName evidence="4">Tetratricopeptide (TPR) repeat protein</fullName>
    </submittedName>
</protein>
<dbReference type="InterPro" id="IPR051012">
    <property type="entry name" value="CellSynth/LPSAsmb/PSIAsmb"/>
</dbReference>
<gene>
    <name evidence="4" type="ORF">J2Z32_003233</name>
</gene>
<keyword evidence="5" id="KW-1185">Reference proteome</keyword>
<keyword evidence="1" id="KW-0677">Repeat</keyword>
<dbReference type="PANTHER" id="PTHR45586">
    <property type="entry name" value="TPR REPEAT-CONTAINING PROTEIN PA4667"/>
    <property type="match status" value="1"/>
</dbReference>
<organism evidence="4 5">
    <name type="scientific">Paenibacillus turicensis</name>
    <dbReference type="NCBI Taxonomy" id="160487"/>
    <lineage>
        <taxon>Bacteria</taxon>
        <taxon>Bacillati</taxon>
        <taxon>Bacillota</taxon>
        <taxon>Bacilli</taxon>
        <taxon>Bacillales</taxon>
        <taxon>Paenibacillaceae</taxon>
        <taxon>Paenibacillus</taxon>
    </lineage>
</organism>
<evidence type="ECO:0000256" key="3">
    <source>
        <dbReference type="PROSITE-ProRule" id="PRU00339"/>
    </source>
</evidence>
<keyword evidence="2 3" id="KW-0802">TPR repeat</keyword>
<dbReference type="Pfam" id="PF14559">
    <property type="entry name" value="TPR_19"/>
    <property type="match status" value="1"/>
</dbReference>
<dbReference type="PANTHER" id="PTHR45586:SF1">
    <property type="entry name" value="LIPOPOLYSACCHARIDE ASSEMBLY PROTEIN B"/>
    <property type="match status" value="1"/>
</dbReference>
<name>A0ABS4FVH1_9BACL</name>
<dbReference type="SUPFAM" id="SSF48452">
    <property type="entry name" value="TPR-like"/>
    <property type="match status" value="2"/>
</dbReference>
<dbReference type="InterPro" id="IPR019734">
    <property type="entry name" value="TPR_rpt"/>
</dbReference>
<reference evidence="4 5" key="1">
    <citation type="submission" date="2021-03" db="EMBL/GenBank/DDBJ databases">
        <title>Genomic Encyclopedia of Type Strains, Phase IV (KMG-IV): sequencing the most valuable type-strain genomes for metagenomic binning, comparative biology and taxonomic classification.</title>
        <authorList>
            <person name="Goeker M."/>
        </authorList>
    </citation>
    <scope>NUCLEOTIDE SEQUENCE [LARGE SCALE GENOMIC DNA]</scope>
    <source>
        <strain evidence="4 5">DSM 14349</strain>
    </source>
</reference>
<evidence type="ECO:0000313" key="4">
    <source>
        <dbReference type="EMBL" id="MBP1906571.1"/>
    </source>
</evidence>
<dbReference type="Gene3D" id="1.25.40.10">
    <property type="entry name" value="Tetratricopeptide repeat domain"/>
    <property type="match status" value="2"/>
</dbReference>
<proteinExistence type="predicted"/>
<sequence>MDNEKQPATAVKNNVLPLTMDAGFFFERALSSLDRYRYDKALKYFGKAVEYEPKNPVNHCNMAGILSEMGDYAASNAALLHVLEEIDPEMTECYFYIANNYANMELFEDAEEALVHYLEKDKNGQFLEEAKDMMELLQYELNRPTKLSQIKSREGVYEHEKARKCLETGHFSQAINLLEDITQKQPDFLAALNNLALAYYYRGDFEAAHAAIASVLDQDDGNLHALCNLAIFYQHQGETILLLSLIENLRKIVPFHQEHVFKLATTMGILGQHEIAYGHFRRLLRTIEHGHDPNLIHYAAAAACNTGRYEVAKKLWLQIEKLDPAHDTAQFYLSQLEVAEHGQGLPIVSYHYQLPFEEQFKDWESVDEWLPSQVDQNPLLRSSLFWALRHSDRPTKIGVVQLLGKIGDEEVKLALQELLLDPNEDMYVKNLVLFTLRSMGVNKVVPFHDGNTIEMVSTAVVKTTLPLWKKEWQGVLDVAFEHLANRGDLEQQHDVETLWVQFLTLQYPNIPTIQSVQGWAAALDYLISKVHQLDSSYQMISTRYGVSASTVRRYVERIDTVCQVKQKIAEQMFVVR</sequence>
<accession>A0ABS4FVH1</accession>
<dbReference type="SMART" id="SM00028">
    <property type="entry name" value="TPR"/>
    <property type="match status" value="5"/>
</dbReference>